<feature type="transmembrane region" description="Helical" evidence="4">
    <location>
        <begin position="109"/>
        <end position="130"/>
    </location>
</feature>
<keyword evidence="1 4" id="KW-0812">Transmembrane</keyword>
<feature type="transmembrane region" description="Helical" evidence="4">
    <location>
        <begin position="218"/>
        <end position="242"/>
    </location>
</feature>
<dbReference type="PANTHER" id="PTHR23546:SF1">
    <property type="entry name" value="MEMBRANE PROTEIN"/>
    <property type="match status" value="1"/>
</dbReference>
<feature type="transmembrane region" description="Helical" evidence="4">
    <location>
        <begin position="79"/>
        <end position="97"/>
    </location>
</feature>
<evidence type="ECO:0000256" key="4">
    <source>
        <dbReference type="SAM" id="Phobius"/>
    </source>
</evidence>
<evidence type="ECO:0000313" key="6">
    <source>
        <dbReference type="EMBL" id="KDM91511.1"/>
    </source>
</evidence>
<evidence type="ECO:0000256" key="1">
    <source>
        <dbReference type="ARBA" id="ARBA00022692"/>
    </source>
</evidence>
<dbReference type="RefSeq" id="WP_036752151.1">
    <property type="nucleotide sequence ID" value="NZ_JAGSGC010000006.1"/>
</dbReference>
<feature type="transmembrane region" description="Helical" evidence="4">
    <location>
        <begin position="314"/>
        <end position="336"/>
    </location>
</feature>
<dbReference type="InterPro" id="IPR036259">
    <property type="entry name" value="MFS_trans_sf"/>
</dbReference>
<organism evidence="6 7">
    <name type="scientific">Photobacterium galatheae</name>
    <dbReference type="NCBI Taxonomy" id="1654360"/>
    <lineage>
        <taxon>Bacteria</taxon>
        <taxon>Pseudomonadati</taxon>
        <taxon>Pseudomonadota</taxon>
        <taxon>Gammaproteobacteria</taxon>
        <taxon>Vibrionales</taxon>
        <taxon>Vibrionaceae</taxon>
        <taxon>Photobacterium</taxon>
    </lineage>
</organism>
<dbReference type="PROSITE" id="PS50850">
    <property type="entry name" value="MFS"/>
    <property type="match status" value="1"/>
</dbReference>
<reference evidence="6 7" key="1">
    <citation type="submission" date="2014-04" db="EMBL/GenBank/DDBJ databases">
        <title>Draft genome sequence of Photobacterium halotolerans S2753: a solonamide, ngercheumicin and holomycin producer.</title>
        <authorList>
            <person name="Machado H.R."/>
            <person name="Gram L."/>
        </authorList>
    </citation>
    <scope>NUCLEOTIDE SEQUENCE [LARGE SCALE GENOMIC DNA]</scope>
    <source>
        <strain evidence="6 7">S2753</strain>
    </source>
</reference>
<accession>A0A066RQV7</accession>
<keyword evidence="3 4" id="KW-0472">Membrane</keyword>
<protein>
    <submittedName>
        <fullName evidence="6">Permease</fullName>
    </submittedName>
</protein>
<dbReference type="Proteomes" id="UP000027192">
    <property type="component" value="Unassembled WGS sequence"/>
</dbReference>
<dbReference type="InterPro" id="IPR020846">
    <property type="entry name" value="MFS_dom"/>
</dbReference>
<feature type="transmembrane region" description="Helical" evidence="4">
    <location>
        <begin position="262"/>
        <end position="282"/>
    </location>
</feature>
<evidence type="ECO:0000313" key="7">
    <source>
        <dbReference type="Proteomes" id="UP000027192"/>
    </source>
</evidence>
<dbReference type="GO" id="GO:0022857">
    <property type="term" value="F:transmembrane transporter activity"/>
    <property type="evidence" value="ECO:0007669"/>
    <property type="project" value="InterPro"/>
</dbReference>
<dbReference type="InterPro" id="IPR011701">
    <property type="entry name" value="MFS"/>
</dbReference>
<feature type="transmembrane region" description="Helical" evidence="4">
    <location>
        <begin position="150"/>
        <end position="171"/>
    </location>
</feature>
<feature type="transmembrane region" description="Helical" evidence="4">
    <location>
        <begin position="49"/>
        <end position="67"/>
    </location>
</feature>
<keyword evidence="2 4" id="KW-1133">Transmembrane helix</keyword>
<dbReference type="OrthoDB" id="65739at2"/>
<keyword evidence="7" id="KW-1185">Reference proteome</keyword>
<feature type="domain" description="Major facilitator superfamily (MFS) profile" evidence="5">
    <location>
        <begin position="13"/>
        <end position="400"/>
    </location>
</feature>
<dbReference type="SUPFAM" id="SSF103473">
    <property type="entry name" value="MFS general substrate transporter"/>
    <property type="match status" value="1"/>
</dbReference>
<sequence>MTQDASRTSHRLHLTLIGLIAALMGIGQNGLLVSLPFLVEHSAFGLPTWSIVIAIGSFLFLPAAPFWGSFSDRNGPKTVVLQALAGMAVSFLLLLTFTALSNEFSEQTYLWLAGLVFARIIYGCTVAGMVPASQHWAILLCGSQNRLQAITSVSIGLSTGRLIGPLLAMGALKLHTYAPVMLMVAFPVIALLGACWLPKPAFTPNTAQTTTQQKTGKLPDLTLLPFLLTGLLLCAVVALLQYSLSPLIGSITAWTTDEISQAIGLLLTLSAAFTLLTQVLVIKKKKLDIESMYRLGGIALLIGFVLFLNTSFWIFNIAMVASAIGAALLVPAYTSMATQTNPEQSGKIAGLISMSHTLGYGLASLLASTVVISPQLPVWVCLGFSVLVTGIAFTRRKDKAVVDVVEER</sequence>
<comment type="caution">
    <text evidence="6">The sequence shown here is derived from an EMBL/GenBank/DDBJ whole genome shotgun (WGS) entry which is preliminary data.</text>
</comment>
<evidence type="ECO:0000259" key="5">
    <source>
        <dbReference type="PROSITE" id="PS50850"/>
    </source>
</evidence>
<feature type="transmembrane region" description="Helical" evidence="4">
    <location>
        <begin position="177"/>
        <end position="197"/>
    </location>
</feature>
<feature type="transmembrane region" description="Helical" evidence="4">
    <location>
        <begin position="348"/>
        <end position="370"/>
    </location>
</feature>
<dbReference type="Pfam" id="PF07690">
    <property type="entry name" value="MFS_1"/>
    <property type="match status" value="1"/>
</dbReference>
<proteinExistence type="predicted"/>
<dbReference type="PANTHER" id="PTHR23546">
    <property type="entry name" value="TRANSPORT PROTEIN"/>
    <property type="match status" value="1"/>
</dbReference>
<name>A0A066RQV7_9GAMM</name>
<dbReference type="Gene3D" id="1.20.1250.20">
    <property type="entry name" value="MFS general substrate transporter like domains"/>
    <property type="match status" value="1"/>
</dbReference>
<feature type="transmembrane region" description="Helical" evidence="4">
    <location>
        <begin position="376"/>
        <end position="393"/>
    </location>
</feature>
<dbReference type="EMBL" id="JMIB01000021">
    <property type="protein sequence ID" value="KDM91511.1"/>
    <property type="molecule type" value="Genomic_DNA"/>
</dbReference>
<gene>
    <name evidence="6" type="ORF">EA58_10830</name>
</gene>
<dbReference type="STRING" id="1654360.EA58_10830"/>
<evidence type="ECO:0000256" key="2">
    <source>
        <dbReference type="ARBA" id="ARBA00022989"/>
    </source>
</evidence>
<dbReference type="AlphaFoldDB" id="A0A066RQV7"/>
<feature type="transmembrane region" description="Helical" evidence="4">
    <location>
        <begin position="291"/>
        <end position="308"/>
    </location>
</feature>
<evidence type="ECO:0000256" key="3">
    <source>
        <dbReference type="ARBA" id="ARBA00023136"/>
    </source>
</evidence>
<feature type="transmembrane region" description="Helical" evidence="4">
    <location>
        <begin position="12"/>
        <end position="37"/>
    </location>
</feature>